<feature type="region of interest" description="Disordered" evidence="3">
    <location>
        <begin position="56"/>
        <end position="78"/>
    </location>
</feature>
<feature type="compositionally biased region" description="Basic and acidic residues" evidence="3">
    <location>
        <begin position="62"/>
        <end position="76"/>
    </location>
</feature>
<feature type="domain" description="PXA" evidence="4">
    <location>
        <begin position="85"/>
        <end position="271"/>
    </location>
</feature>
<dbReference type="Pfam" id="PF02194">
    <property type="entry name" value="PXA"/>
    <property type="match status" value="1"/>
</dbReference>
<evidence type="ECO:0000256" key="3">
    <source>
        <dbReference type="SAM" id="MobiDB-lite"/>
    </source>
</evidence>
<evidence type="ECO:0000259" key="4">
    <source>
        <dbReference type="PROSITE" id="PS51207"/>
    </source>
</evidence>
<name>A0AAJ0DRT5_9PEZI</name>
<sequence>MAQGDHRPRHQRQPSRFTRVANHKNGKNTTNGPSQMADFSDHETISYIRQVLCGGTGQQSVRNDKPDPENDNKSLEDLLPPLTSSHAVDVQLYAIIAAILSQFVQSWYNRITPDHGFVAEVVQIIAHCTRGLEERFRHVDLEDLFLDELPALVITHVEAYGMAKRASNARSSTDDFRLIYHTIRPNKALTPLPNDEAAALEQADNEIAWSQLLVSRILPLLLPPEDFANPCLHVLVSEVFSEMIVRHALCSKASEPWIIWEGVTKLLNTLSRGQDQNVPATSLPAGRLEQFGLLSATTSSEKRDLIDAQHQGRLDAIAWAFWRSLQMIAVGWLLLRSFVTALMHGSSIPARQPRSAKDRLPNKVRVRAVDAADRPVPQHTIMEAYDKRAVISMRAWSCISTSFRMEQRMPWLCGLVSLLRWILLFGPGRLCETNSILDRLMASQIHERVSRPDLLPSVLQAIRSALFRNNTLAAARQPPTAAEVVVMKRECAEAIVNILPTPIRQRFFATKDHDLMRQDIESDLDLFADAYINKHLIISAVELIVARLFPELTENNVDE</sequence>
<dbReference type="InterPro" id="IPR051837">
    <property type="entry name" value="SortingNexin/PXDomain-PKLike"/>
</dbReference>
<proteinExistence type="predicted"/>
<dbReference type="EMBL" id="JAWDJX010000008">
    <property type="protein sequence ID" value="KAK3055675.1"/>
    <property type="molecule type" value="Genomic_DNA"/>
</dbReference>
<dbReference type="AlphaFoldDB" id="A0AAJ0DRT5"/>
<evidence type="ECO:0000313" key="5">
    <source>
        <dbReference type="EMBL" id="KAK3055675.1"/>
    </source>
</evidence>
<dbReference type="PROSITE" id="PS51207">
    <property type="entry name" value="PXA"/>
    <property type="match status" value="1"/>
</dbReference>
<keyword evidence="6" id="KW-1185">Reference proteome</keyword>
<evidence type="ECO:0000256" key="1">
    <source>
        <dbReference type="ARBA" id="ARBA00004496"/>
    </source>
</evidence>
<comment type="subcellular location">
    <subcellularLocation>
        <location evidence="1">Cytoplasm</location>
    </subcellularLocation>
</comment>
<dbReference type="PANTHER" id="PTHR22999:SF23">
    <property type="entry name" value="SORTING NEXIN-16"/>
    <property type="match status" value="1"/>
</dbReference>
<dbReference type="Proteomes" id="UP001271007">
    <property type="component" value="Unassembled WGS sequence"/>
</dbReference>
<dbReference type="GO" id="GO:0005770">
    <property type="term" value="C:late endosome"/>
    <property type="evidence" value="ECO:0007669"/>
    <property type="project" value="TreeGrafter"/>
</dbReference>
<keyword evidence="2" id="KW-0963">Cytoplasm</keyword>
<accession>A0AAJ0DRT5</accession>
<gene>
    <name evidence="5" type="ORF">LTR09_003596</name>
</gene>
<dbReference type="PANTHER" id="PTHR22999">
    <property type="entry name" value="PX SERINE/THREONINE KINASE PXK"/>
    <property type="match status" value="1"/>
</dbReference>
<reference evidence="5" key="1">
    <citation type="submission" date="2023-04" db="EMBL/GenBank/DDBJ databases">
        <title>Black Yeasts Isolated from many extreme environments.</title>
        <authorList>
            <person name="Coleine C."/>
            <person name="Stajich J.E."/>
            <person name="Selbmann L."/>
        </authorList>
    </citation>
    <scope>NUCLEOTIDE SEQUENCE</scope>
    <source>
        <strain evidence="5">CCFEE 5312</strain>
    </source>
</reference>
<dbReference type="GO" id="GO:0035091">
    <property type="term" value="F:phosphatidylinositol binding"/>
    <property type="evidence" value="ECO:0007669"/>
    <property type="project" value="TreeGrafter"/>
</dbReference>
<protein>
    <recommendedName>
        <fullName evidence="4">PXA domain-containing protein</fullName>
    </recommendedName>
</protein>
<organism evidence="5 6">
    <name type="scientific">Extremus antarcticus</name>
    <dbReference type="NCBI Taxonomy" id="702011"/>
    <lineage>
        <taxon>Eukaryota</taxon>
        <taxon>Fungi</taxon>
        <taxon>Dikarya</taxon>
        <taxon>Ascomycota</taxon>
        <taxon>Pezizomycotina</taxon>
        <taxon>Dothideomycetes</taxon>
        <taxon>Dothideomycetidae</taxon>
        <taxon>Mycosphaerellales</taxon>
        <taxon>Extremaceae</taxon>
        <taxon>Extremus</taxon>
    </lineage>
</organism>
<dbReference type="GO" id="GO:0045022">
    <property type="term" value="P:early endosome to late endosome transport"/>
    <property type="evidence" value="ECO:0007669"/>
    <property type="project" value="TreeGrafter"/>
</dbReference>
<evidence type="ECO:0000256" key="2">
    <source>
        <dbReference type="ARBA" id="ARBA00022490"/>
    </source>
</evidence>
<dbReference type="GO" id="GO:0005769">
    <property type="term" value="C:early endosome"/>
    <property type="evidence" value="ECO:0007669"/>
    <property type="project" value="TreeGrafter"/>
</dbReference>
<evidence type="ECO:0000313" key="6">
    <source>
        <dbReference type="Proteomes" id="UP001271007"/>
    </source>
</evidence>
<feature type="region of interest" description="Disordered" evidence="3">
    <location>
        <begin position="1"/>
        <end position="38"/>
    </location>
</feature>
<dbReference type="SMART" id="SM00313">
    <property type="entry name" value="PXA"/>
    <property type="match status" value="1"/>
</dbReference>
<comment type="caution">
    <text evidence="5">The sequence shown here is derived from an EMBL/GenBank/DDBJ whole genome shotgun (WGS) entry which is preliminary data.</text>
</comment>
<dbReference type="InterPro" id="IPR003114">
    <property type="entry name" value="Phox_assoc"/>
</dbReference>